<comment type="cofactor">
    <cofactor evidence="1">
        <name>Zn(2+)</name>
        <dbReference type="ChEBI" id="CHEBI:29105"/>
    </cofactor>
</comment>
<feature type="domain" description="Serine/threonine specific protein phosphatases" evidence="14">
    <location>
        <begin position="182"/>
        <end position="187"/>
    </location>
</feature>
<evidence type="ECO:0000313" key="15">
    <source>
        <dbReference type="EMBL" id="KAK7197711.1"/>
    </source>
</evidence>
<accession>A0AAW0EX47</accession>
<evidence type="ECO:0000256" key="9">
    <source>
        <dbReference type="ARBA" id="ARBA00023004"/>
    </source>
</evidence>
<keyword evidence="5 12" id="KW-0378">Hydrolase</keyword>
<dbReference type="EC" id="3.1.3.16" evidence="12"/>
<evidence type="ECO:0000256" key="4">
    <source>
        <dbReference type="ARBA" id="ARBA00022723"/>
    </source>
</evidence>
<keyword evidence="8" id="KW-0904">Protein phosphatase</keyword>
<dbReference type="CDD" id="cd07416">
    <property type="entry name" value="MPP_PP2B"/>
    <property type="match status" value="1"/>
</dbReference>
<dbReference type="GO" id="GO:0033192">
    <property type="term" value="F:calmodulin-dependent protein phosphatase activity"/>
    <property type="evidence" value="ECO:0007669"/>
    <property type="project" value="InterPro"/>
</dbReference>
<dbReference type="Pfam" id="PF00149">
    <property type="entry name" value="Metallophos"/>
    <property type="match status" value="1"/>
</dbReference>
<dbReference type="SUPFAM" id="SSF56300">
    <property type="entry name" value="Metallo-dependent phosphatases"/>
    <property type="match status" value="1"/>
</dbReference>
<comment type="cofactor">
    <cofactor evidence="2">
        <name>Fe(3+)</name>
        <dbReference type="ChEBI" id="CHEBI:29034"/>
    </cofactor>
</comment>
<proteinExistence type="inferred from homology"/>
<keyword evidence="4" id="KW-0479">Metal-binding</keyword>
<keyword evidence="9" id="KW-0408">Iron</keyword>
<organism evidence="15 16">
    <name type="scientific">Novymonas esmeraldas</name>
    <dbReference type="NCBI Taxonomy" id="1808958"/>
    <lineage>
        <taxon>Eukaryota</taxon>
        <taxon>Discoba</taxon>
        <taxon>Euglenozoa</taxon>
        <taxon>Kinetoplastea</taxon>
        <taxon>Metakinetoplastina</taxon>
        <taxon>Trypanosomatida</taxon>
        <taxon>Trypanosomatidae</taxon>
        <taxon>Novymonas</taxon>
    </lineage>
</organism>
<keyword evidence="16" id="KW-1185">Reference proteome</keyword>
<dbReference type="InterPro" id="IPR004843">
    <property type="entry name" value="Calcineurin-like_PHP"/>
</dbReference>
<evidence type="ECO:0000256" key="3">
    <source>
        <dbReference type="ARBA" id="ARBA00009905"/>
    </source>
</evidence>
<dbReference type="PROSITE" id="PS00125">
    <property type="entry name" value="SER_THR_PHOSPHATASE"/>
    <property type="match status" value="1"/>
</dbReference>
<evidence type="ECO:0000256" key="11">
    <source>
        <dbReference type="ARBA" id="ARBA00048336"/>
    </source>
</evidence>
<dbReference type="GO" id="GO:0046872">
    <property type="term" value="F:metal ion binding"/>
    <property type="evidence" value="ECO:0007669"/>
    <property type="project" value="UniProtKB-KW"/>
</dbReference>
<sequence length="554" mass="61174">MSLPSHCADVAASAAAFADDGPAAEETGPHITVTSVVSHAGRVERMLLTERGDPSVPPPNWEPLNSAALFDERGKPRPDAVRDHFRREGLLSEADALTIITKCALIWKDEPNVLSLEDPVVIAGDIHGQFFDLMNLLSIGGDPAQQKYIFLGDYVDRGCFGMEVILLLMCYKICYPSTMVMLRGNHESRHLTAYFNFKREVTYKYSIAVYNAMMSAFDCLPIACLLNQRFLCVHGGLSPELKRISDISAIHRFREPPSSGPMCDLLWSDPLDEKEEDAAAPQPFVPNTTRGCSYVYSNAAACNFLRENDLITIIRGHEAQDEGYHLYKKTSKGFPAVICVFSAPNYCDTYDNRAAIVMLNRNVMNIRQFNSSPHPYYLPNFMNAFTWSLPFVAEKLLDMWANVLHLIDVSEDQYLLVSESDSAADVVASASTIAAATASATGSDAKSTVMEQRGEHIRKKVLALGKLSRMFRTLREDTDSIVRLKGLAGGTLPPGVLQRGARGVQDAIRGFHDSKEFDSINERWPEHTTEDEAESEPNAVTKALSTASSSTTSK</sequence>
<comment type="caution">
    <text evidence="15">The sequence shown here is derived from an EMBL/GenBank/DDBJ whole genome shotgun (WGS) entry which is preliminary data.</text>
</comment>
<feature type="region of interest" description="Disordered" evidence="13">
    <location>
        <begin position="516"/>
        <end position="554"/>
    </location>
</feature>
<dbReference type="Gene3D" id="3.60.21.10">
    <property type="match status" value="1"/>
</dbReference>
<evidence type="ECO:0000256" key="8">
    <source>
        <dbReference type="ARBA" id="ARBA00022912"/>
    </source>
</evidence>
<dbReference type="InterPro" id="IPR006186">
    <property type="entry name" value="Ser/Thr-sp_prot-phosphatase"/>
</dbReference>
<dbReference type="EMBL" id="JAECZO010000116">
    <property type="protein sequence ID" value="KAK7197711.1"/>
    <property type="molecule type" value="Genomic_DNA"/>
</dbReference>
<dbReference type="AlphaFoldDB" id="A0AAW0EX47"/>
<gene>
    <name evidence="15" type="ORF">NESM_000723100</name>
</gene>
<feature type="compositionally biased region" description="Low complexity" evidence="13">
    <location>
        <begin position="541"/>
        <end position="554"/>
    </location>
</feature>
<protein>
    <recommendedName>
        <fullName evidence="12">Serine/threonine-protein phosphatase</fullName>
        <ecNumber evidence="12">3.1.3.16</ecNumber>
    </recommendedName>
</protein>
<reference evidence="15 16" key="1">
    <citation type="journal article" date="2021" name="MBio">
        <title>A New Model Trypanosomatid, Novymonas esmeraldas: Genomic Perception of Its 'Candidatus Pandoraea novymonadis' Endosymbiont.</title>
        <authorList>
            <person name="Zakharova A."/>
            <person name="Saura A."/>
            <person name="Butenko A."/>
            <person name="Podesvova L."/>
            <person name="Warmusova S."/>
            <person name="Kostygov A.Y."/>
            <person name="Nenarokova A."/>
            <person name="Lukes J."/>
            <person name="Opperdoes F.R."/>
            <person name="Yurchenko V."/>
        </authorList>
    </citation>
    <scope>NUCLEOTIDE SEQUENCE [LARGE SCALE GENOMIC DNA]</scope>
    <source>
        <strain evidence="15 16">E262AT.01</strain>
    </source>
</reference>
<dbReference type="InterPro" id="IPR041751">
    <property type="entry name" value="MPP_PP2B"/>
</dbReference>
<comment type="catalytic activity">
    <reaction evidence="11 12">
        <text>O-phospho-L-threonyl-[protein] + H2O = L-threonyl-[protein] + phosphate</text>
        <dbReference type="Rhea" id="RHEA:47004"/>
        <dbReference type="Rhea" id="RHEA-COMP:11060"/>
        <dbReference type="Rhea" id="RHEA-COMP:11605"/>
        <dbReference type="ChEBI" id="CHEBI:15377"/>
        <dbReference type="ChEBI" id="CHEBI:30013"/>
        <dbReference type="ChEBI" id="CHEBI:43474"/>
        <dbReference type="ChEBI" id="CHEBI:61977"/>
        <dbReference type="EC" id="3.1.3.16"/>
    </reaction>
</comment>
<evidence type="ECO:0000259" key="14">
    <source>
        <dbReference type="PROSITE" id="PS00125"/>
    </source>
</evidence>
<evidence type="ECO:0000256" key="12">
    <source>
        <dbReference type="RuleBase" id="RU004273"/>
    </source>
</evidence>
<keyword evidence="7" id="KW-0112">Calmodulin-binding</keyword>
<evidence type="ECO:0000256" key="10">
    <source>
        <dbReference type="ARBA" id="ARBA00047761"/>
    </source>
</evidence>
<evidence type="ECO:0000313" key="16">
    <source>
        <dbReference type="Proteomes" id="UP001430356"/>
    </source>
</evidence>
<feature type="compositionally biased region" description="Basic and acidic residues" evidence="13">
    <location>
        <begin position="516"/>
        <end position="530"/>
    </location>
</feature>
<comment type="catalytic activity">
    <reaction evidence="10">
        <text>O-phospho-L-seryl-[protein] + H2O = L-seryl-[protein] + phosphate</text>
        <dbReference type="Rhea" id="RHEA:20629"/>
        <dbReference type="Rhea" id="RHEA-COMP:9863"/>
        <dbReference type="Rhea" id="RHEA-COMP:11604"/>
        <dbReference type="ChEBI" id="CHEBI:15377"/>
        <dbReference type="ChEBI" id="CHEBI:29999"/>
        <dbReference type="ChEBI" id="CHEBI:43474"/>
        <dbReference type="ChEBI" id="CHEBI:83421"/>
        <dbReference type="EC" id="3.1.3.16"/>
    </reaction>
</comment>
<evidence type="ECO:0000256" key="6">
    <source>
        <dbReference type="ARBA" id="ARBA00022833"/>
    </source>
</evidence>
<dbReference type="PANTHER" id="PTHR45673">
    <property type="entry name" value="SERINE/THREONINE-PROTEIN PHOSPHATASE 2B CATALYTIC SUBUNIT 1-RELATED"/>
    <property type="match status" value="1"/>
</dbReference>
<evidence type="ECO:0000256" key="13">
    <source>
        <dbReference type="SAM" id="MobiDB-lite"/>
    </source>
</evidence>
<keyword evidence="6" id="KW-0862">Zinc</keyword>
<dbReference type="PRINTS" id="PR00114">
    <property type="entry name" value="STPHPHTASE"/>
</dbReference>
<dbReference type="Proteomes" id="UP001430356">
    <property type="component" value="Unassembled WGS sequence"/>
</dbReference>
<dbReference type="InterPro" id="IPR043360">
    <property type="entry name" value="PP2B"/>
</dbReference>
<dbReference type="GO" id="GO:0097720">
    <property type="term" value="P:calcineurin-mediated signaling"/>
    <property type="evidence" value="ECO:0007669"/>
    <property type="project" value="InterPro"/>
</dbReference>
<evidence type="ECO:0000256" key="5">
    <source>
        <dbReference type="ARBA" id="ARBA00022801"/>
    </source>
</evidence>
<evidence type="ECO:0000256" key="1">
    <source>
        <dbReference type="ARBA" id="ARBA00001947"/>
    </source>
</evidence>
<evidence type="ECO:0000256" key="2">
    <source>
        <dbReference type="ARBA" id="ARBA00001965"/>
    </source>
</evidence>
<dbReference type="InterPro" id="IPR029052">
    <property type="entry name" value="Metallo-depent_PP-like"/>
</dbReference>
<dbReference type="GO" id="GO:0005516">
    <property type="term" value="F:calmodulin binding"/>
    <property type="evidence" value="ECO:0007669"/>
    <property type="project" value="UniProtKB-KW"/>
</dbReference>
<evidence type="ECO:0000256" key="7">
    <source>
        <dbReference type="ARBA" id="ARBA00022860"/>
    </source>
</evidence>
<name>A0AAW0EX47_9TRYP</name>
<comment type="similarity">
    <text evidence="3">Belongs to the PPP phosphatase family. PP-2B subfamily.</text>
</comment>
<dbReference type="SMART" id="SM00156">
    <property type="entry name" value="PP2Ac"/>
    <property type="match status" value="1"/>
</dbReference>